<reference evidence="1" key="1">
    <citation type="submission" date="2024-12" db="EMBL/GenBank/DDBJ databases">
        <title>Comparative genomics and development of molecular markers within Purpureocillium lilacinum and among Purpureocillium species.</title>
        <authorList>
            <person name="Yeh Z.-Y."/>
            <person name="Ni N.-T."/>
            <person name="Lo P.-H."/>
            <person name="Mushyakhwo K."/>
            <person name="Lin C.-F."/>
            <person name="Nai Y.-S."/>
        </authorList>
    </citation>
    <scope>NUCLEOTIDE SEQUENCE</scope>
    <source>
        <strain evidence="1">NCHU-NPUST-175</strain>
    </source>
</reference>
<accession>A0ACC4E022</accession>
<dbReference type="Proteomes" id="UP001638806">
    <property type="component" value="Unassembled WGS sequence"/>
</dbReference>
<evidence type="ECO:0000313" key="2">
    <source>
        <dbReference type="Proteomes" id="UP001638806"/>
    </source>
</evidence>
<name>A0ACC4E022_PURLI</name>
<proteinExistence type="predicted"/>
<gene>
    <name evidence="1" type="ORF">ACCO45_003503</name>
</gene>
<comment type="caution">
    <text evidence="1">The sequence shown here is derived from an EMBL/GenBank/DDBJ whole genome shotgun (WGS) entry which is preliminary data.</text>
</comment>
<evidence type="ECO:0000313" key="1">
    <source>
        <dbReference type="EMBL" id="KAL3961980.1"/>
    </source>
</evidence>
<dbReference type="EMBL" id="JBGNUJ010000003">
    <property type="protein sequence ID" value="KAL3961980.1"/>
    <property type="molecule type" value="Genomic_DNA"/>
</dbReference>
<organism evidence="1 2">
    <name type="scientific">Purpureocillium lilacinum</name>
    <name type="common">Paecilomyces lilacinus</name>
    <dbReference type="NCBI Taxonomy" id="33203"/>
    <lineage>
        <taxon>Eukaryota</taxon>
        <taxon>Fungi</taxon>
        <taxon>Dikarya</taxon>
        <taxon>Ascomycota</taxon>
        <taxon>Pezizomycotina</taxon>
        <taxon>Sordariomycetes</taxon>
        <taxon>Hypocreomycetidae</taxon>
        <taxon>Hypocreales</taxon>
        <taxon>Ophiocordycipitaceae</taxon>
        <taxon>Purpureocillium</taxon>
    </lineage>
</organism>
<protein>
    <submittedName>
        <fullName evidence="1">Uncharacterized protein</fullName>
    </submittedName>
</protein>
<sequence>MKQPLCHDVKRPTRSRQPSRILPSRSVLCGSIIESSTLVAGLTSPGHDLKRPNAAGDRCDFAQRGRPSWLNEMAMHHASNPPRILPRRSVPCVLSQIPWLPDQQHPGHDEKGPNFARTMHDLCHSVVLQRSDFVATTLSLA</sequence>
<keyword evidence="2" id="KW-1185">Reference proteome</keyword>